<feature type="compositionally biased region" description="Pro residues" evidence="1">
    <location>
        <begin position="54"/>
        <end position="66"/>
    </location>
</feature>
<evidence type="ECO:0000313" key="2">
    <source>
        <dbReference type="EMBL" id="KAH0535256.1"/>
    </source>
</evidence>
<sequence>MVIVRKDFATECYEDAPKPSRRQMRRAHFRDPATSMVPSPAEEGWQEEARALPSPEPRPMVVPSPPALEGIPEPLYIEKRLRARRDNLKNQTVSKKKKKKRRGPRQLLMEDYEGGVPRSPERLWDEAVLEIDEGLLFS</sequence>
<accession>A0AAV7HU65</accession>
<dbReference type="Proteomes" id="UP000826195">
    <property type="component" value="Unassembled WGS sequence"/>
</dbReference>
<comment type="caution">
    <text evidence="2">The sequence shown here is derived from an EMBL/GenBank/DDBJ whole genome shotgun (WGS) entry which is preliminary data.</text>
</comment>
<keyword evidence="3" id="KW-1185">Reference proteome</keyword>
<evidence type="ECO:0000313" key="3">
    <source>
        <dbReference type="Proteomes" id="UP000826195"/>
    </source>
</evidence>
<proteinExistence type="predicted"/>
<reference evidence="2 3" key="1">
    <citation type="journal article" date="2021" name="J. Hered.">
        <title>A chromosome-level genome assembly of the parasitoid wasp, Cotesia glomerata (Hymenoptera: Braconidae).</title>
        <authorList>
            <person name="Pinto B.J."/>
            <person name="Weis J.J."/>
            <person name="Gamble T."/>
            <person name="Ode P.J."/>
            <person name="Paul R."/>
            <person name="Zaspel J.M."/>
        </authorList>
    </citation>
    <scope>NUCLEOTIDE SEQUENCE [LARGE SCALE GENOMIC DNA]</scope>
    <source>
        <strain evidence="2">CgM1</strain>
    </source>
</reference>
<gene>
    <name evidence="2" type="ORF">KQX54_015505</name>
</gene>
<dbReference type="AlphaFoldDB" id="A0AAV7HU65"/>
<name>A0AAV7HU65_COTGL</name>
<feature type="region of interest" description="Disordered" evidence="1">
    <location>
        <begin position="83"/>
        <end position="116"/>
    </location>
</feature>
<feature type="compositionally biased region" description="Basic residues" evidence="1">
    <location>
        <begin position="94"/>
        <end position="104"/>
    </location>
</feature>
<dbReference type="EMBL" id="JAHXZJ010002982">
    <property type="protein sequence ID" value="KAH0535256.1"/>
    <property type="molecule type" value="Genomic_DNA"/>
</dbReference>
<protein>
    <submittedName>
        <fullName evidence="2">Uncharacterized protein</fullName>
    </submittedName>
</protein>
<organism evidence="2 3">
    <name type="scientific">Cotesia glomerata</name>
    <name type="common">Lepidopteran parasitic wasp</name>
    <name type="synonym">Apanteles glomeratus</name>
    <dbReference type="NCBI Taxonomy" id="32391"/>
    <lineage>
        <taxon>Eukaryota</taxon>
        <taxon>Metazoa</taxon>
        <taxon>Ecdysozoa</taxon>
        <taxon>Arthropoda</taxon>
        <taxon>Hexapoda</taxon>
        <taxon>Insecta</taxon>
        <taxon>Pterygota</taxon>
        <taxon>Neoptera</taxon>
        <taxon>Endopterygota</taxon>
        <taxon>Hymenoptera</taxon>
        <taxon>Apocrita</taxon>
        <taxon>Ichneumonoidea</taxon>
        <taxon>Braconidae</taxon>
        <taxon>Microgastrinae</taxon>
        <taxon>Cotesia</taxon>
    </lineage>
</organism>
<evidence type="ECO:0000256" key="1">
    <source>
        <dbReference type="SAM" id="MobiDB-lite"/>
    </source>
</evidence>
<feature type="region of interest" description="Disordered" evidence="1">
    <location>
        <begin position="30"/>
        <end position="69"/>
    </location>
</feature>